<protein>
    <submittedName>
        <fullName evidence="1">Uncharacterized protein</fullName>
    </submittedName>
</protein>
<organism evidence="1">
    <name type="scientific">Trypanosoma brucei equiperdum</name>
    <dbReference type="NCBI Taxonomy" id="630700"/>
    <lineage>
        <taxon>Eukaryota</taxon>
        <taxon>Discoba</taxon>
        <taxon>Euglenozoa</taxon>
        <taxon>Kinetoplastea</taxon>
        <taxon>Metakinetoplastina</taxon>
        <taxon>Trypanosomatida</taxon>
        <taxon>Trypanosomatidae</taxon>
        <taxon>Trypanosoma</taxon>
    </lineage>
</organism>
<dbReference type="EMBL" id="QSBY01000010">
    <property type="protein sequence ID" value="RHW69635.1"/>
    <property type="molecule type" value="Genomic_DNA"/>
</dbReference>
<sequence length="159" mass="17513">MLESFEFDQERKEALNTVAELIASTIEGAESQDVHDVLSSSLHLPHNWQEIVQKRAEQRRKLSATFTLFCEETIATPSTDGNAALDISEAPATCFLPELRPKTMPPVTTSATRGFECPSCGNHWDVVDARKSLRNSNTSSAVRELSNADVGFCPVCEDI</sequence>
<dbReference type="AlphaFoldDB" id="A0A3L6L030"/>
<dbReference type="SMR" id="A0A3L6L030"/>
<dbReference type="Proteomes" id="UP000266743">
    <property type="component" value="Chromosome 10"/>
</dbReference>
<proteinExistence type="predicted"/>
<comment type="caution">
    <text evidence="1">The sequence shown here is derived from an EMBL/GenBank/DDBJ whole genome shotgun (WGS) entry which is preliminary data.</text>
</comment>
<evidence type="ECO:0000313" key="1">
    <source>
        <dbReference type="EMBL" id="RHW69635.1"/>
    </source>
</evidence>
<gene>
    <name evidence="1" type="ORF">DPX39_100009000</name>
</gene>
<name>A0A3L6L030_9TRYP</name>
<reference evidence="1" key="1">
    <citation type="submission" date="2018-09" db="EMBL/GenBank/DDBJ databases">
        <title>whole genome sequence of T. equiperdum IVM-t1 strain.</title>
        <authorList>
            <person name="Suganuma K."/>
        </authorList>
    </citation>
    <scope>NUCLEOTIDE SEQUENCE [LARGE SCALE GENOMIC DNA]</scope>
    <source>
        <strain evidence="1">IVM-t1</strain>
    </source>
</reference>
<accession>A0A3L6L030</accession>